<dbReference type="EMBL" id="KZ819663">
    <property type="protein sequence ID" value="PWN29633.1"/>
    <property type="molecule type" value="Genomic_DNA"/>
</dbReference>
<feature type="region of interest" description="Disordered" evidence="8">
    <location>
        <begin position="1"/>
        <end position="45"/>
    </location>
</feature>
<dbReference type="GO" id="GO:0006891">
    <property type="term" value="P:intra-Golgi vesicle-mediated transport"/>
    <property type="evidence" value="ECO:0007669"/>
    <property type="project" value="InterPro"/>
</dbReference>
<evidence type="ECO:0000256" key="5">
    <source>
        <dbReference type="ARBA" id="ARBA00022927"/>
    </source>
</evidence>
<protein>
    <recommendedName>
        <fullName evidence="3">Conserved oligomeric Golgi complex subunit 1</fullName>
    </recommendedName>
</protein>
<dbReference type="GO" id="GO:0000139">
    <property type="term" value="C:Golgi membrane"/>
    <property type="evidence" value="ECO:0007669"/>
    <property type="project" value="UniProtKB-SubCell"/>
</dbReference>
<feature type="region of interest" description="Disordered" evidence="8">
    <location>
        <begin position="145"/>
        <end position="166"/>
    </location>
</feature>
<evidence type="ECO:0000256" key="2">
    <source>
        <dbReference type="ARBA" id="ARBA00006653"/>
    </source>
</evidence>
<evidence type="ECO:0000256" key="1">
    <source>
        <dbReference type="ARBA" id="ARBA00004395"/>
    </source>
</evidence>
<reference evidence="9 10" key="1">
    <citation type="journal article" date="2018" name="Mol. Biol. Evol.">
        <title>Broad Genomic Sampling Reveals a Smut Pathogenic Ancestry of the Fungal Clade Ustilaginomycotina.</title>
        <authorList>
            <person name="Kijpornyongpan T."/>
            <person name="Mondo S.J."/>
            <person name="Barry K."/>
            <person name="Sandor L."/>
            <person name="Lee J."/>
            <person name="Lipzen A."/>
            <person name="Pangilinan J."/>
            <person name="LaButti K."/>
            <person name="Hainaut M."/>
            <person name="Henrissat B."/>
            <person name="Grigoriev I.V."/>
            <person name="Spatafora J.W."/>
            <person name="Aime M.C."/>
        </authorList>
    </citation>
    <scope>NUCLEOTIDE SEQUENCE [LARGE SCALE GENOMIC DNA]</scope>
    <source>
        <strain evidence="9 10">MCA 5214</strain>
    </source>
</reference>
<keyword evidence="7" id="KW-0472">Membrane</keyword>
<dbReference type="PANTHER" id="PTHR31658">
    <property type="entry name" value="CONSERVED OLIGOMERIC GOLGI COMPLEX SUBUNIT 1"/>
    <property type="match status" value="1"/>
</dbReference>
<evidence type="ECO:0000313" key="9">
    <source>
        <dbReference type="EMBL" id="PWN29633.1"/>
    </source>
</evidence>
<gene>
    <name evidence="9" type="ORF">BDZ90DRAFT_116177</name>
</gene>
<dbReference type="RefSeq" id="XP_025364245.1">
    <property type="nucleotide sequence ID" value="XM_025503250.1"/>
</dbReference>
<name>A0A316V0C9_9BASI</name>
<dbReference type="STRING" id="1569628.A0A316V0C9"/>
<keyword evidence="4" id="KW-0813">Transport</keyword>
<evidence type="ECO:0000256" key="8">
    <source>
        <dbReference type="SAM" id="MobiDB-lite"/>
    </source>
</evidence>
<dbReference type="GO" id="GO:0015031">
    <property type="term" value="P:protein transport"/>
    <property type="evidence" value="ECO:0007669"/>
    <property type="project" value="UniProtKB-KW"/>
</dbReference>
<feature type="compositionally biased region" description="Low complexity" evidence="8">
    <location>
        <begin position="1"/>
        <end position="15"/>
    </location>
</feature>
<dbReference type="Pfam" id="PF08700">
    <property type="entry name" value="VPS51_Exo84_N"/>
    <property type="match status" value="1"/>
</dbReference>
<dbReference type="InterPro" id="IPR033370">
    <property type="entry name" value="COG1"/>
</dbReference>
<evidence type="ECO:0000256" key="6">
    <source>
        <dbReference type="ARBA" id="ARBA00023034"/>
    </source>
</evidence>
<sequence length="945" mass="101591">MPSSSAGPASPSSSRTPRRHTRTSAVVGGGAGSSRGSIDSLSFGPATTTMIRPSSKNVNGSLNPLLQPDITADDLFVQYTPAEIANHLAAVKVQLQTYDSELRALINSRYQDVLAVGNTISAMRSSSTLLTGALDEVAKGLRRGIADGNEEEQTTSGAGEDKTHSTESQIRHVAALLLILHEGPEEIWRILDAAKAASKGSNGGGEEDAASRVLVEAKSCLRTARRLALASSLFEAVRIAGQELLTMRIPGNDKDVKDLFPHPVSTHIATLTSLKVELQAAIQNVIGRSDVTLTSDKAMTTSRISAATLHAALEAGFRTTTISLVALVKLQYLAPAEAEAYLLQSRKETLKQWVTAAGGNIDPNKILDVAHASIAETCGLYERIFAKTLFNSILEQMAAAQGATQQPPPSSALLPPTPLDSIATLPSAERILSTMLSASPLLSWHLEVSDPSPSIDPRAIQSWMDDVTAALFDEWVPALIDSFSSIHSVGRARHRLDSAFKRHAKVHNLSGDESSVLPTLSKAFESSTARLAARTEALWRQDIQRWRNDALHRVVGALASVETDQREMRLHQSGREDEGGLYAELFLIDSLPVQPKLATAKRYQGTAAAASTQGAATSKAHLQDLLEGKMSQVQSLLAPTIREWVQLARTLERYQSAVANHQGDADEEVEELQTLVFIATSGWTFLLTSLNRLVDERSGQNDQLMLLTRLVRALLFVPRYAKVVEQVGGRSEEVRQASDQLMEKRREILNGAWKTDVVRKAVSILTRERQAGDAGGSSSSGTMRESPSPRLIQALCILEEASDEVLPPLGGVAAGRSDQRYREADFIRDVLADIHRESVGALKEQGAHQPTSLATDLTILRGLVQSLNGVSVNAAPEEALDPHALLLGRLAVALNASNHSKLGFARAASTAAQAVDDESDRPPSLLTLTPFREGGRIQGLTIIAA</sequence>
<dbReference type="PANTHER" id="PTHR31658:SF0">
    <property type="entry name" value="CONSERVED OLIGOMERIC GOLGI COMPLEX SUBUNIT 1"/>
    <property type="match status" value="1"/>
</dbReference>
<comment type="subcellular location">
    <subcellularLocation>
        <location evidence="1">Golgi apparatus membrane</location>
        <topology evidence="1">Peripheral membrane protein</topology>
    </subcellularLocation>
</comment>
<dbReference type="AlphaFoldDB" id="A0A316V0C9"/>
<comment type="similarity">
    <text evidence="2">Belongs to the COG1 family.</text>
</comment>
<dbReference type="GO" id="GO:0017119">
    <property type="term" value="C:Golgi transport complex"/>
    <property type="evidence" value="ECO:0007669"/>
    <property type="project" value="InterPro"/>
</dbReference>
<proteinExistence type="inferred from homology"/>
<dbReference type="GeneID" id="37025073"/>
<keyword evidence="10" id="KW-1185">Reference proteome</keyword>
<evidence type="ECO:0000256" key="3">
    <source>
        <dbReference type="ARBA" id="ARBA00020978"/>
    </source>
</evidence>
<accession>A0A316V0C9</accession>
<evidence type="ECO:0000256" key="7">
    <source>
        <dbReference type="ARBA" id="ARBA00023136"/>
    </source>
</evidence>
<dbReference type="Proteomes" id="UP000245884">
    <property type="component" value="Unassembled WGS sequence"/>
</dbReference>
<keyword evidence="5" id="KW-0653">Protein transport</keyword>
<evidence type="ECO:0000313" key="10">
    <source>
        <dbReference type="Proteomes" id="UP000245884"/>
    </source>
</evidence>
<evidence type="ECO:0000256" key="4">
    <source>
        <dbReference type="ARBA" id="ARBA00022448"/>
    </source>
</evidence>
<organism evidence="9 10">
    <name type="scientific">Jaminaea rosea</name>
    <dbReference type="NCBI Taxonomy" id="1569628"/>
    <lineage>
        <taxon>Eukaryota</taxon>
        <taxon>Fungi</taxon>
        <taxon>Dikarya</taxon>
        <taxon>Basidiomycota</taxon>
        <taxon>Ustilaginomycotina</taxon>
        <taxon>Exobasidiomycetes</taxon>
        <taxon>Microstromatales</taxon>
        <taxon>Microstromatales incertae sedis</taxon>
        <taxon>Jaminaea</taxon>
    </lineage>
</organism>
<keyword evidence="6" id="KW-0333">Golgi apparatus</keyword>
<dbReference type="OrthoDB" id="46189at2759"/>